<dbReference type="InterPro" id="IPR029057">
    <property type="entry name" value="PRTase-like"/>
</dbReference>
<dbReference type="InterPro" id="IPR000836">
    <property type="entry name" value="PRTase_dom"/>
</dbReference>
<gene>
    <name evidence="2" type="ORF">EKO23_03520</name>
</gene>
<dbReference type="SUPFAM" id="SSF53271">
    <property type="entry name" value="PRTase-like"/>
    <property type="match status" value="1"/>
</dbReference>
<evidence type="ECO:0000313" key="3">
    <source>
        <dbReference type="Proteomes" id="UP000295198"/>
    </source>
</evidence>
<evidence type="ECO:0000313" key="2">
    <source>
        <dbReference type="EMBL" id="RYP88405.1"/>
    </source>
</evidence>
<evidence type="ECO:0000256" key="1">
    <source>
        <dbReference type="ARBA" id="ARBA00008007"/>
    </source>
</evidence>
<dbReference type="EMBL" id="SDKM01000003">
    <property type="protein sequence ID" value="RYP88405.1"/>
    <property type="molecule type" value="Genomic_DNA"/>
</dbReference>
<accession>A0A4Q4ZKJ2</accession>
<organism evidence="2 3">
    <name type="scientific">Nocardioides guangzhouensis</name>
    <dbReference type="NCBI Taxonomy" id="2497878"/>
    <lineage>
        <taxon>Bacteria</taxon>
        <taxon>Bacillati</taxon>
        <taxon>Actinomycetota</taxon>
        <taxon>Actinomycetes</taxon>
        <taxon>Propionibacteriales</taxon>
        <taxon>Nocardioidaceae</taxon>
        <taxon>Nocardioides</taxon>
    </lineage>
</organism>
<protein>
    <submittedName>
        <fullName evidence="2">ComF family protein</fullName>
    </submittedName>
</protein>
<comment type="similarity">
    <text evidence="1">Belongs to the ComF/GntX family.</text>
</comment>
<sequence>MRPWDGGVLAPLVDLVTGSACAGCGEPGRVLCRSCAAGLGDRARPVRPTPCPDGLAACWAAGEYAGLLRTLLLGHKEHAQLSLRRPLGRLLAGAVAGLVTPDGAAATAPCGPVVLVPVPSRSATVRARGHDATYALVRAAGAVLTAGGVPATPARLLRVGRVADQSGLDASERAANLAGSMHCPAPALARLARRHPAAYVVVCDDVLTTGATAREAQRALMSSGVPLVGIATVAATRKRSPGSQPH</sequence>
<dbReference type="OrthoDB" id="5244859at2"/>
<dbReference type="Proteomes" id="UP000295198">
    <property type="component" value="Unassembled WGS sequence"/>
</dbReference>
<dbReference type="AlphaFoldDB" id="A0A4Q4ZKJ2"/>
<dbReference type="Gene3D" id="3.40.50.2020">
    <property type="match status" value="1"/>
</dbReference>
<dbReference type="PANTHER" id="PTHR47505">
    <property type="entry name" value="DNA UTILIZATION PROTEIN YHGH"/>
    <property type="match status" value="1"/>
</dbReference>
<dbReference type="PANTHER" id="PTHR47505:SF1">
    <property type="entry name" value="DNA UTILIZATION PROTEIN YHGH"/>
    <property type="match status" value="1"/>
</dbReference>
<dbReference type="InterPro" id="IPR051910">
    <property type="entry name" value="ComF/GntX_DNA_util-trans"/>
</dbReference>
<dbReference type="CDD" id="cd06223">
    <property type="entry name" value="PRTases_typeI"/>
    <property type="match status" value="1"/>
</dbReference>
<proteinExistence type="inferred from homology"/>
<comment type="caution">
    <text evidence="2">The sequence shown here is derived from an EMBL/GenBank/DDBJ whole genome shotgun (WGS) entry which is preliminary data.</text>
</comment>
<name>A0A4Q4ZKJ2_9ACTN</name>
<keyword evidence="3" id="KW-1185">Reference proteome</keyword>
<reference evidence="2 3" key="1">
    <citation type="submission" date="2019-01" db="EMBL/GenBank/DDBJ databases">
        <title>Nocardioides guangzhouensis sp. nov., an actinobacterium isolated from soil.</title>
        <authorList>
            <person name="Fu Y."/>
            <person name="Cai Y."/>
            <person name="Lin Z."/>
            <person name="Chen P."/>
        </authorList>
    </citation>
    <scope>NUCLEOTIDE SEQUENCE [LARGE SCALE GENOMIC DNA]</scope>
    <source>
        <strain evidence="2 3">130</strain>
    </source>
</reference>